<protein>
    <recommendedName>
        <fullName evidence="4">Secreted protein</fullName>
    </recommendedName>
</protein>
<evidence type="ECO:0008006" key="4">
    <source>
        <dbReference type="Google" id="ProtNLM"/>
    </source>
</evidence>
<evidence type="ECO:0000313" key="3">
    <source>
        <dbReference type="Proteomes" id="UP000550707"/>
    </source>
</evidence>
<comment type="caution">
    <text evidence="2">The sequence shown here is derived from an EMBL/GenBank/DDBJ whole genome shotgun (WGS) entry which is preliminary data.</text>
</comment>
<evidence type="ECO:0000256" key="1">
    <source>
        <dbReference type="SAM" id="SignalP"/>
    </source>
</evidence>
<reference evidence="2 3" key="1">
    <citation type="journal article" date="2020" name="Nature">
        <title>Six reference-quality genomes reveal evolution of bat adaptations.</title>
        <authorList>
            <person name="Jebb D."/>
            <person name="Huang Z."/>
            <person name="Pippel M."/>
            <person name="Hughes G.M."/>
            <person name="Lavrichenko K."/>
            <person name="Devanna P."/>
            <person name="Winkler S."/>
            <person name="Jermiin L.S."/>
            <person name="Skirmuntt E.C."/>
            <person name="Katzourakis A."/>
            <person name="Burkitt-Gray L."/>
            <person name="Ray D.A."/>
            <person name="Sullivan K.A.M."/>
            <person name="Roscito J.G."/>
            <person name="Kirilenko B.M."/>
            <person name="Davalos L.M."/>
            <person name="Corthals A.P."/>
            <person name="Power M.L."/>
            <person name="Jones G."/>
            <person name="Ransome R.D."/>
            <person name="Dechmann D.K.N."/>
            <person name="Locatelli A.G."/>
            <person name="Puechmaille S.J."/>
            <person name="Fedrigo O."/>
            <person name="Jarvis E.D."/>
            <person name="Hiller M."/>
            <person name="Vernes S.C."/>
            <person name="Myers E.W."/>
            <person name="Teeling E.C."/>
        </authorList>
    </citation>
    <scope>NUCLEOTIDE SEQUENCE [LARGE SCALE GENOMIC DNA]</scope>
    <source>
        <strain evidence="2">MMolMol1</strain>
        <tissue evidence="2">Muscle</tissue>
    </source>
</reference>
<dbReference type="AlphaFoldDB" id="A0A7J8DBS9"/>
<dbReference type="InParanoid" id="A0A7J8DBS9"/>
<keyword evidence="3" id="KW-1185">Reference proteome</keyword>
<sequence>MGHIALRMAGCCRQSLPCLALCAHSGATVLFFSTICEVQHYTHTHTHTHTQSFLRGSFSGCLLQQAVVCCSQGVSSGAALYVRLHMSSLCIPRKTQSLSRSNVHSLVKSLHLEKKMLSLVELCFSFEIHP</sequence>
<keyword evidence="1" id="KW-0732">Signal</keyword>
<dbReference type="EMBL" id="JACASF010000018">
    <property type="protein sequence ID" value="KAF6420591.1"/>
    <property type="molecule type" value="Genomic_DNA"/>
</dbReference>
<name>A0A7J8DBS9_MOLMO</name>
<gene>
    <name evidence="2" type="ORF">HJG59_009327</name>
</gene>
<proteinExistence type="predicted"/>
<feature type="signal peptide" evidence="1">
    <location>
        <begin position="1"/>
        <end position="20"/>
    </location>
</feature>
<organism evidence="2 3">
    <name type="scientific">Molossus molossus</name>
    <name type="common">Pallas' mastiff bat</name>
    <name type="synonym">Vespertilio molossus</name>
    <dbReference type="NCBI Taxonomy" id="27622"/>
    <lineage>
        <taxon>Eukaryota</taxon>
        <taxon>Metazoa</taxon>
        <taxon>Chordata</taxon>
        <taxon>Craniata</taxon>
        <taxon>Vertebrata</taxon>
        <taxon>Euteleostomi</taxon>
        <taxon>Mammalia</taxon>
        <taxon>Eutheria</taxon>
        <taxon>Laurasiatheria</taxon>
        <taxon>Chiroptera</taxon>
        <taxon>Yangochiroptera</taxon>
        <taxon>Molossidae</taxon>
        <taxon>Molossus</taxon>
    </lineage>
</organism>
<accession>A0A7J8DBS9</accession>
<dbReference type="Proteomes" id="UP000550707">
    <property type="component" value="Unassembled WGS sequence"/>
</dbReference>
<feature type="chain" id="PRO_5029720315" description="Secreted protein" evidence="1">
    <location>
        <begin position="21"/>
        <end position="130"/>
    </location>
</feature>
<evidence type="ECO:0000313" key="2">
    <source>
        <dbReference type="EMBL" id="KAF6420591.1"/>
    </source>
</evidence>